<evidence type="ECO:0000256" key="1">
    <source>
        <dbReference type="ARBA" id="ARBA00004300"/>
    </source>
</evidence>
<keyword evidence="13" id="KW-0206">Cytoskeleton</keyword>
<comment type="function">
    <text evidence="14">Associates with the striatin-interacting phosphatase and kinase (STRIPAK) core complex, forming the extended (SIKE1:SLMAP)STRIPAK complex. The (SIKE1:SLMAP)STRIPAK complex dephosphorylates STK3 leading to the inhibition of Hippo signaling and the control of cell growth. May play a role during myoblast fusion.</text>
</comment>
<dbReference type="GO" id="GO:0005789">
    <property type="term" value="C:endoplasmic reticulum membrane"/>
    <property type="evidence" value="ECO:0007669"/>
    <property type="project" value="UniProtKB-SubCell"/>
</dbReference>
<feature type="transmembrane region" description="Helical" evidence="20">
    <location>
        <begin position="628"/>
        <end position="649"/>
    </location>
</feature>
<organism evidence="22 23">
    <name type="scientific">Megalurothrips usitatus</name>
    <name type="common">bean blossom thrips</name>
    <dbReference type="NCBI Taxonomy" id="439358"/>
    <lineage>
        <taxon>Eukaryota</taxon>
        <taxon>Metazoa</taxon>
        <taxon>Ecdysozoa</taxon>
        <taxon>Arthropoda</taxon>
        <taxon>Hexapoda</taxon>
        <taxon>Insecta</taxon>
        <taxon>Pterygota</taxon>
        <taxon>Neoptera</taxon>
        <taxon>Paraneoptera</taxon>
        <taxon>Thysanoptera</taxon>
        <taxon>Terebrantia</taxon>
        <taxon>Thripoidea</taxon>
        <taxon>Thripidae</taxon>
        <taxon>Megalurothrips</taxon>
    </lineage>
</organism>
<dbReference type="InterPro" id="IPR000253">
    <property type="entry name" value="FHA_dom"/>
</dbReference>
<evidence type="ECO:0000259" key="21">
    <source>
        <dbReference type="PROSITE" id="PS50006"/>
    </source>
</evidence>
<dbReference type="Pfam" id="PF00498">
    <property type="entry name" value="FHA"/>
    <property type="match status" value="1"/>
</dbReference>
<feature type="coiled-coil region" evidence="19">
    <location>
        <begin position="442"/>
        <end position="490"/>
    </location>
</feature>
<dbReference type="FunFam" id="2.60.200.20:FF:000003">
    <property type="entry name" value="sarcolemmal membrane-associated protein isoform X2"/>
    <property type="match status" value="1"/>
</dbReference>
<reference evidence="22" key="1">
    <citation type="submission" date="2022-12" db="EMBL/GenBank/DDBJ databases">
        <title>Chromosome-level genome assembly of the bean flower thrips Megalurothrips usitatus.</title>
        <authorList>
            <person name="Ma L."/>
            <person name="Liu Q."/>
            <person name="Li H."/>
            <person name="Cai W."/>
        </authorList>
    </citation>
    <scope>NUCLEOTIDE SEQUENCE</scope>
    <source>
        <strain evidence="22">Cailab_2022a</strain>
    </source>
</reference>
<dbReference type="PANTHER" id="PTHR15715">
    <property type="entry name" value="CENTROSOMAL PROTEIN OF 170 KDA"/>
    <property type="match status" value="1"/>
</dbReference>
<feature type="coiled-coil region" evidence="19">
    <location>
        <begin position="268"/>
        <end position="372"/>
    </location>
</feature>
<keyword evidence="8" id="KW-0256">Endoplasmic reticulum</keyword>
<feature type="coiled-coil region" evidence="19">
    <location>
        <begin position="575"/>
        <end position="609"/>
    </location>
</feature>
<dbReference type="Proteomes" id="UP001075354">
    <property type="component" value="Chromosome 8"/>
</dbReference>
<evidence type="ECO:0000256" key="14">
    <source>
        <dbReference type="ARBA" id="ARBA00057671"/>
    </source>
</evidence>
<feature type="coiled-coil region" evidence="19">
    <location>
        <begin position="185"/>
        <end position="212"/>
    </location>
</feature>
<evidence type="ECO:0000256" key="16">
    <source>
        <dbReference type="ARBA" id="ARBA00061687"/>
    </source>
</evidence>
<dbReference type="EMBL" id="JAPTSV010000008">
    <property type="protein sequence ID" value="KAJ1524878.1"/>
    <property type="molecule type" value="Genomic_DNA"/>
</dbReference>
<dbReference type="GO" id="GO:0031966">
    <property type="term" value="C:mitochondrial membrane"/>
    <property type="evidence" value="ECO:0007669"/>
    <property type="project" value="UniProtKB-SubCell"/>
</dbReference>
<dbReference type="InterPro" id="IPR051176">
    <property type="entry name" value="Cent_Immune-Sig_Mod"/>
</dbReference>
<evidence type="ECO:0000256" key="2">
    <source>
        <dbReference type="ARBA" id="ARBA00004304"/>
    </source>
</evidence>
<evidence type="ECO:0000256" key="15">
    <source>
        <dbReference type="ARBA" id="ARBA00060409"/>
    </source>
</evidence>
<comment type="subunit">
    <text evidence="17">Homodimer. Interacts with myosin. Interacts with SIKE1 and both associate with the STRIPAK core complex composed of PP2A catalytic and scaffolding subunits, the striatins (PP2A regulatory subunits), the striatin-associated proteins MOB4, STRIP1 and STRIP2, PDCD10 and members of the STE20 kinases, such as STK24 and STK26. Interacts (via FHA domain) with STK3 (when phosphorylated); the interaction associates STK3 with the STRIPAK complex.</text>
</comment>
<protein>
    <recommendedName>
        <fullName evidence="18">Sarcolemmal membrane-associated protein</fullName>
    </recommendedName>
</protein>
<evidence type="ECO:0000256" key="19">
    <source>
        <dbReference type="SAM" id="Coils"/>
    </source>
</evidence>
<dbReference type="PANTHER" id="PTHR15715:SF37">
    <property type="entry name" value="LD47843P"/>
    <property type="match status" value="1"/>
</dbReference>
<keyword evidence="10 19" id="KW-0175">Coiled coil</keyword>
<keyword evidence="7 20" id="KW-0812">Transmembrane</keyword>
<dbReference type="GO" id="GO:0042383">
    <property type="term" value="C:sarcolemma"/>
    <property type="evidence" value="ECO:0007669"/>
    <property type="project" value="UniProtKB-SubCell"/>
</dbReference>
<evidence type="ECO:0000256" key="5">
    <source>
        <dbReference type="ARBA" id="ARBA00022490"/>
    </source>
</evidence>
<evidence type="ECO:0000256" key="7">
    <source>
        <dbReference type="ARBA" id="ARBA00022692"/>
    </source>
</evidence>
<dbReference type="AlphaFoldDB" id="A0AAV7XGM6"/>
<keyword evidence="11" id="KW-0496">Mitochondrion</keyword>
<keyword evidence="9 20" id="KW-1133">Transmembrane helix</keyword>
<evidence type="ECO:0000313" key="23">
    <source>
        <dbReference type="Proteomes" id="UP001075354"/>
    </source>
</evidence>
<evidence type="ECO:0000256" key="13">
    <source>
        <dbReference type="ARBA" id="ARBA00023212"/>
    </source>
</evidence>
<dbReference type="CDD" id="cd21911">
    <property type="entry name" value="CC1_SLMAP"/>
    <property type="match status" value="1"/>
</dbReference>
<dbReference type="SUPFAM" id="SSF49879">
    <property type="entry name" value="SMAD/FHA domain"/>
    <property type="match status" value="1"/>
</dbReference>
<comment type="similarity">
    <text evidence="16">Belongs to the SLMAP family.</text>
</comment>
<name>A0AAV7XGM6_9NEOP</name>
<comment type="subcellular location">
    <subcellularLocation>
        <location evidence="15">Cell membrane</location>
        <location evidence="15">Sarcolemma</location>
        <topology evidence="15">Single-pass type IV membrane protein</topology>
    </subcellularLocation>
    <subcellularLocation>
        <location evidence="1">Cytoplasm</location>
        <location evidence="1">Cytoskeleton</location>
        <location evidence="1">Microtubule organizing center</location>
        <location evidence="1">Centrosome</location>
    </subcellularLocation>
    <subcellularLocation>
        <location evidence="3">Endoplasmic reticulum membrane</location>
        <topology evidence="3">Single-pass membrane protein</topology>
    </subcellularLocation>
    <subcellularLocation>
        <location evidence="2">Mitochondrion membrane</location>
        <topology evidence="2">Single-pass membrane protein</topology>
    </subcellularLocation>
</comment>
<keyword evidence="6" id="KW-0597">Phosphoprotein</keyword>
<dbReference type="GO" id="GO:0005813">
    <property type="term" value="C:centrosome"/>
    <property type="evidence" value="ECO:0007669"/>
    <property type="project" value="UniProtKB-SubCell"/>
</dbReference>
<keyword evidence="23" id="KW-1185">Reference proteome</keyword>
<keyword evidence="4" id="KW-1003">Cell membrane</keyword>
<gene>
    <name evidence="22" type="ORF">ONE63_009743</name>
</gene>
<evidence type="ECO:0000256" key="11">
    <source>
        <dbReference type="ARBA" id="ARBA00023128"/>
    </source>
</evidence>
<evidence type="ECO:0000256" key="10">
    <source>
        <dbReference type="ARBA" id="ARBA00023054"/>
    </source>
</evidence>
<evidence type="ECO:0000256" key="3">
    <source>
        <dbReference type="ARBA" id="ARBA00004389"/>
    </source>
</evidence>
<comment type="caution">
    <text evidence="22">The sequence shown here is derived from an EMBL/GenBank/DDBJ whole genome shotgun (WGS) entry which is preliminary data.</text>
</comment>
<evidence type="ECO:0000256" key="17">
    <source>
        <dbReference type="ARBA" id="ARBA00066015"/>
    </source>
</evidence>
<dbReference type="InterPro" id="IPR008984">
    <property type="entry name" value="SMAD_FHA_dom_sf"/>
</dbReference>
<evidence type="ECO:0000313" key="22">
    <source>
        <dbReference type="EMBL" id="KAJ1524878.1"/>
    </source>
</evidence>
<evidence type="ECO:0000256" key="8">
    <source>
        <dbReference type="ARBA" id="ARBA00022824"/>
    </source>
</evidence>
<dbReference type="SMART" id="SM00240">
    <property type="entry name" value="FHA"/>
    <property type="match status" value="1"/>
</dbReference>
<dbReference type="Gene3D" id="2.60.200.20">
    <property type="match status" value="1"/>
</dbReference>
<proteinExistence type="inferred from homology"/>
<keyword evidence="5" id="KW-0963">Cytoplasm</keyword>
<evidence type="ECO:0000256" key="9">
    <source>
        <dbReference type="ARBA" id="ARBA00022989"/>
    </source>
</evidence>
<evidence type="ECO:0000256" key="4">
    <source>
        <dbReference type="ARBA" id="ARBA00022475"/>
    </source>
</evidence>
<feature type="domain" description="FHA" evidence="21">
    <location>
        <begin position="55"/>
        <end position="110"/>
    </location>
</feature>
<keyword evidence="12 20" id="KW-0472">Membrane</keyword>
<evidence type="ECO:0000256" key="20">
    <source>
        <dbReference type="SAM" id="Phobius"/>
    </source>
</evidence>
<sequence length="651" mass="74039">MVVVNDGWGKNLAVPLTETFSCLTSSNEMASRGVLTCRFNSHPFQERNLILDQPVKIGRSVARAKPAANNAIFDCKVLSRNHALLWYDTGKFYLQDTKSSNGTFVNNHRLGKGGEESAPREVCSGDIVQFGVDVMENAGKVTHGCIIATLRLYLPDGKEAKASPSTVNSQESVGLEELYALNSYLQEALQRENQLEKKIHTLQRLLEDLRKSCDLGWKALIDEDRLLSRVEILECQLQTYAKNATEDILRDELRKLQEDKINYQGTAKQGLQKVLEEKLEAVQKLQDLEDSKTSVELQCNGLKQLLAKSQQDLKELAQKYSQQSVKLNSTEEQHQESMQALEEEKKQLQSLLEEQIKAERALQAKLERLQADGDLTQQQLEAVQTHLSGLECGVTMDLILQRISDTLKVELKERLDNTELISEEDQMSKKELDNAGNNTNSIHRLKATIAMQNEMLASMREKERENEKQNEQLNAELRKVQAVMDRLGDNTEDSHSQVNNRESEDSEVLKKLQWDAQQNEKQLRNGVDVVAQIEAQLSKLQQDEKFVRNGPESLAVLEGQLAKLQQDQKVLQPALDERNEQCKRLTHKVEELEEEIVMLRERFSQCNVERTILSQDLRNLQACSSQTAASRIIMPGLVVMFAIIVFFWLHF</sequence>
<evidence type="ECO:0000256" key="6">
    <source>
        <dbReference type="ARBA" id="ARBA00022553"/>
    </source>
</evidence>
<accession>A0AAV7XGM6</accession>
<dbReference type="PROSITE" id="PS50006">
    <property type="entry name" value="FHA_DOMAIN"/>
    <property type="match status" value="1"/>
</dbReference>
<evidence type="ECO:0000256" key="18">
    <source>
        <dbReference type="ARBA" id="ARBA00074026"/>
    </source>
</evidence>
<evidence type="ECO:0000256" key="12">
    <source>
        <dbReference type="ARBA" id="ARBA00023136"/>
    </source>
</evidence>
<dbReference type="CDD" id="cd22679">
    <property type="entry name" value="FHA_SLMAP"/>
    <property type="match status" value="1"/>
</dbReference>